<protein>
    <submittedName>
        <fullName evidence="1">Uncharacterized protein</fullName>
    </submittedName>
</protein>
<proteinExistence type="predicted"/>
<name>A0A8H9HYX1_KITAU</name>
<accession>A0A8H9HYX1</accession>
<organism evidence="1 2">
    <name type="scientific">Kitasatospora aureofaciens</name>
    <name type="common">Streptomyces aureofaciens</name>
    <dbReference type="NCBI Taxonomy" id="1894"/>
    <lineage>
        <taxon>Bacteria</taxon>
        <taxon>Bacillati</taxon>
        <taxon>Actinomycetota</taxon>
        <taxon>Actinomycetes</taxon>
        <taxon>Kitasatosporales</taxon>
        <taxon>Streptomycetaceae</taxon>
        <taxon>Kitasatospora</taxon>
    </lineage>
</organism>
<gene>
    <name evidence="1" type="ORF">GCM10010502_68620</name>
</gene>
<dbReference type="EMBL" id="BMUB01000032">
    <property type="protein sequence ID" value="GGV04169.1"/>
    <property type="molecule type" value="Genomic_DNA"/>
</dbReference>
<sequence length="74" mass="7936">MRVIGAITMRLGTVSPLILTGRERISVVRETEGSVTVMGIPRGWRAVDCAGTKTVARANHLDGPRISPTARLLP</sequence>
<reference evidence="1" key="2">
    <citation type="submission" date="2020-09" db="EMBL/GenBank/DDBJ databases">
        <authorList>
            <person name="Sun Q."/>
            <person name="Ohkuma M."/>
        </authorList>
    </citation>
    <scope>NUCLEOTIDE SEQUENCE</scope>
    <source>
        <strain evidence="1">JCM 4434</strain>
    </source>
</reference>
<dbReference type="AlphaFoldDB" id="A0A8H9HYX1"/>
<dbReference type="Proteomes" id="UP000610124">
    <property type="component" value="Unassembled WGS sequence"/>
</dbReference>
<comment type="caution">
    <text evidence="1">The sequence shown here is derived from an EMBL/GenBank/DDBJ whole genome shotgun (WGS) entry which is preliminary data.</text>
</comment>
<evidence type="ECO:0000313" key="2">
    <source>
        <dbReference type="Proteomes" id="UP000610124"/>
    </source>
</evidence>
<evidence type="ECO:0000313" key="1">
    <source>
        <dbReference type="EMBL" id="GGV04169.1"/>
    </source>
</evidence>
<reference evidence="1" key="1">
    <citation type="journal article" date="2014" name="Int. J. Syst. Evol. Microbiol.">
        <title>Complete genome sequence of Corynebacterium casei LMG S-19264T (=DSM 44701T), isolated from a smear-ripened cheese.</title>
        <authorList>
            <consortium name="US DOE Joint Genome Institute (JGI-PGF)"/>
            <person name="Walter F."/>
            <person name="Albersmeier A."/>
            <person name="Kalinowski J."/>
            <person name="Ruckert C."/>
        </authorList>
    </citation>
    <scope>NUCLEOTIDE SEQUENCE</scope>
    <source>
        <strain evidence="1">JCM 4434</strain>
    </source>
</reference>